<comment type="similarity">
    <text evidence="1">Belongs to the eukaryotic initiation factor 4G family.</text>
</comment>
<sequence length="457" mass="51659">MNTFAKTNNSEALENQSRDMGAGENCYPRPVNGRRVTYPEQSSFPRAFGQRPTYQTGKPTFTPSAYNANKSTGKTNGKVINYYLSKNNEVKLQTCENAWVPRCLKQNIASGSPDGNSTEEIRKKFMAILNKISPENMNVLAESITSLPIDTDDKLKTVIDLLFQKAIVEPNFTPQYAYICTALDESFKKSENKKDKTTFIKLLTKCCKERFNAMKVHEQNLAKSLEVINQCKDQEVKSKLQSEYDQDEMVHRKKSVGNCRFMCELHKVHIISNGTLEECINYLLKCTNEETLECACNILKHAGKSLNTKVAFRKLEEYKSLVNKTKISSRIRFMILDIIELKENDWVPRNARTKPTLCPNKVVTSVRKTDYRPSTNVQYKPAVLPMDDKRVNTIGHNDSSSAMCVSDANNVKKSSVLACVRSDSSSTNTGIYYQSLKNENTGVQVTYIDGPRSICVT</sequence>
<dbReference type="Proteomes" id="UP000694846">
    <property type="component" value="Unplaced"/>
</dbReference>
<organism evidence="6 7">
    <name type="scientific">Sipha flava</name>
    <name type="common">yellow sugarcane aphid</name>
    <dbReference type="NCBI Taxonomy" id="143950"/>
    <lineage>
        <taxon>Eukaryota</taxon>
        <taxon>Metazoa</taxon>
        <taxon>Ecdysozoa</taxon>
        <taxon>Arthropoda</taxon>
        <taxon>Hexapoda</taxon>
        <taxon>Insecta</taxon>
        <taxon>Pterygota</taxon>
        <taxon>Neoptera</taxon>
        <taxon>Paraneoptera</taxon>
        <taxon>Hemiptera</taxon>
        <taxon>Sternorrhyncha</taxon>
        <taxon>Aphidomorpha</taxon>
        <taxon>Aphidoidea</taxon>
        <taxon>Aphididae</taxon>
        <taxon>Sipha</taxon>
    </lineage>
</organism>
<evidence type="ECO:0000256" key="4">
    <source>
        <dbReference type="SAM" id="MobiDB-lite"/>
    </source>
</evidence>
<accession>A0A8B8FAE7</accession>
<dbReference type="InterPro" id="IPR016024">
    <property type="entry name" value="ARM-type_fold"/>
</dbReference>
<evidence type="ECO:0000256" key="1">
    <source>
        <dbReference type="ARBA" id="ARBA00005775"/>
    </source>
</evidence>
<gene>
    <name evidence="7" type="primary">LOC112681561</name>
</gene>
<proteinExistence type="inferred from homology"/>
<dbReference type="GeneID" id="112681561"/>
<keyword evidence="3" id="KW-0648">Protein biosynthesis</keyword>
<dbReference type="Pfam" id="PF02854">
    <property type="entry name" value="MIF4G"/>
    <property type="match status" value="1"/>
</dbReference>
<name>A0A8B8FAE7_9HEMI</name>
<feature type="domain" description="MIF4G" evidence="5">
    <location>
        <begin position="122"/>
        <end position="345"/>
    </location>
</feature>
<dbReference type="PANTHER" id="PTHR23253">
    <property type="entry name" value="EUKARYOTIC TRANSLATION INITIATION FACTOR 4 GAMMA"/>
    <property type="match status" value="1"/>
</dbReference>
<protein>
    <submittedName>
        <fullName evidence="7">Eukaryotic translation initiation factor 4 gamma 3-like</fullName>
    </submittedName>
</protein>
<keyword evidence="2" id="KW-0396">Initiation factor</keyword>
<feature type="compositionally biased region" description="Polar residues" evidence="4">
    <location>
        <begin position="1"/>
        <end position="15"/>
    </location>
</feature>
<dbReference type="GO" id="GO:0003743">
    <property type="term" value="F:translation initiation factor activity"/>
    <property type="evidence" value="ECO:0007669"/>
    <property type="project" value="UniProtKB-KW"/>
</dbReference>
<feature type="region of interest" description="Disordered" evidence="4">
    <location>
        <begin position="44"/>
        <end position="70"/>
    </location>
</feature>
<evidence type="ECO:0000256" key="2">
    <source>
        <dbReference type="ARBA" id="ARBA00022540"/>
    </source>
</evidence>
<evidence type="ECO:0000313" key="6">
    <source>
        <dbReference type="Proteomes" id="UP000694846"/>
    </source>
</evidence>
<keyword evidence="6" id="KW-1185">Reference proteome</keyword>
<feature type="region of interest" description="Disordered" evidence="4">
    <location>
        <begin position="1"/>
        <end position="25"/>
    </location>
</feature>
<feature type="compositionally biased region" description="Polar residues" evidence="4">
    <location>
        <begin position="52"/>
        <end position="70"/>
    </location>
</feature>
<dbReference type="Gene3D" id="1.25.40.180">
    <property type="match status" value="1"/>
</dbReference>
<dbReference type="GO" id="GO:0003729">
    <property type="term" value="F:mRNA binding"/>
    <property type="evidence" value="ECO:0007669"/>
    <property type="project" value="TreeGrafter"/>
</dbReference>
<dbReference type="InterPro" id="IPR003890">
    <property type="entry name" value="MIF4G-like_typ-3"/>
</dbReference>
<reference evidence="7" key="1">
    <citation type="submission" date="2025-08" db="UniProtKB">
        <authorList>
            <consortium name="RefSeq"/>
        </authorList>
    </citation>
    <scope>IDENTIFICATION</scope>
</reference>
<evidence type="ECO:0000313" key="7">
    <source>
        <dbReference type="RefSeq" id="XP_025407591.1"/>
    </source>
</evidence>
<dbReference type="SMART" id="SM00543">
    <property type="entry name" value="MIF4G"/>
    <property type="match status" value="1"/>
</dbReference>
<dbReference type="RefSeq" id="XP_025407591.1">
    <property type="nucleotide sequence ID" value="XM_025551806.1"/>
</dbReference>
<dbReference type="OrthoDB" id="514777at2759"/>
<evidence type="ECO:0000259" key="5">
    <source>
        <dbReference type="SMART" id="SM00543"/>
    </source>
</evidence>
<dbReference type="SUPFAM" id="SSF48371">
    <property type="entry name" value="ARM repeat"/>
    <property type="match status" value="1"/>
</dbReference>
<evidence type="ECO:0000256" key="3">
    <source>
        <dbReference type="ARBA" id="ARBA00022917"/>
    </source>
</evidence>
<dbReference type="PANTHER" id="PTHR23253:SF9">
    <property type="entry name" value="EUKARYOTIC TRANSLATION INITIATION FACTOR 4 GAMMA 2"/>
    <property type="match status" value="1"/>
</dbReference>
<dbReference type="GO" id="GO:0016281">
    <property type="term" value="C:eukaryotic translation initiation factor 4F complex"/>
    <property type="evidence" value="ECO:0007669"/>
    <property type="project" value="TreeGrafter"/>
</dbReference>
<dbReference type="AlphaFoldDB" id="A0A8B8FAE7"/>